<keyword evidence="2" id="KW-1185">Reference proteome</keyword>
<reference evidence="1" key="1">
    <citation type="submission" date="2023-11" db="EMBL/GenBank/DDBJ databases">
        <title>Genome assemblies of two species of porcelain crab, Petrolisthes cinctipes and Petrolisthes manimaculis (Anomura: Porcellanidae).</title>
        <authorList>
            <person name="Angst P."/>
        </authorList>
    </citation>
    <scope>NUCLEOTIDE SEQUENCE</scope>
    <source>
        <strain evidence="1">PB745_02</strain>
        <tissue evidence="1">Gill</tissue>
    </source>
</reference>
<evidence type="ECO:0000313" key="2">
    <source>
        <dbReference type="Proteomes" id="UP001292094"/>
    </source>
</evidence>
<sequence>MHYSWRDDVKRKVGQNSNPDKLDRTSSFCLEILAIIRSIDCSSFLGDWRLCCSHAPHSGQIRRVKGRGRGLREGIVVSGRGSWSQGGGRGLREGVVVTGKGSWSQGGGRDLREGVVVSGRGSWSQEGGRDLREGVVVSRRGSCSS</sequence>
<protein>
    <submittedName>
        <fullName evidence="1">Uncharacterized protein</fullName>
    </submittedName>
</protein>
<name>A0AAE1P1B1_9EUCA</name>
<dbReference type="AlphaFoldDB" id="A0AAE1P1B1"/>
<evidence type="ECO:0000313" key="1">
    <source>
        <dbReference type="EMBL" id="KAK4299588.1"/>
    </source>
</evidence>
<dbReference type="Proteomes" id="UP001292094">
    <property type="component" value="Unassembled WGS sequence"/>
</dbReference>
<dbReference type="EMBL" id="JAWZYT010003208">
    <property type="protein sequence ID" value="KAK4299588.1"/>
    <property type="molecule type" value="Genomic_DNA"/>
</dbReference>
<proteinExistence type="predicted"/>
<accession>A0AAE1P1B1</accession>
<comment type="caution">
    <text evidence="1">The sequence shown here is derived from an EMBL/GenBank/DDBJ whole genome shotgun (WGS) entry which is preliminary data.</text>
</comment>
<gene>
    <name evidence="1" type="ORF">Pmani_028141</name>
</gene>
<organism evidence="1 2">
    <name type="scientific">Petrolisthes manimaculis</name>
    <dbReference type="NCBI Taxonomy" id="1843537"/>
    <lineage>
        <taxon>Eukaryota</taxon>
        <taxon>Metazoa</taxon>
        <taxon>Ecdysozoa</taxon>
        <taxon>Arthropoda</taxon>
        <taxon>Crustacea</taxon>
        <taxon>Multicrustacea</taxon>
        <taxon>Malacostraca</taxon>
        <taxon>Eumalacostraca</taxon>
        <taxon>Eucarida</taxon>
        <taxon>Decapoda</taxon>
        <taxon>Pleocyemata</taxon>
        <taxon>Anomura</taxon>
        <taxon>Galatheoidea</taxon>
        <taxon>Porcellanidae</taxon>
        <taxon>Petrolisthes</taxon>
    </lineage>
</organism>